<reference evidence="1 2" key="1">
    <citation type="submission" date="2015-05" db="EMBL/GenBank/DDBJ databases">
        <authorList>
            <person name="Wang D.B."/>
            <person name="Wang M."/>
        </authorList>
    </citation>
    <scope>NUCLEOTIDE SEQUENCE [LARGE SCALE GENOMIC DNA]</scope>
    <source>
        <strain evidence="1">VL1</strain>
    </source>
</reference>
<proteinExistence type="predicted"/>
<name>A0A0G4MMG2_VERLO</name>
<protein>
    <submittedName>
        <fullName evidence="1">Uncharacterized protein</fullName>
    </submittedName>
</protein>
<dbReference type="STRING" id="100787.A0A0G4MMG2"/>
<sequence>MPSAVLAPGFGGIPTNHGRISGKYMPYALIDFDKVQVFVNSVEGTPENPLWAGSNTQYKFDVSRVTELGIHLYMRNPLAAP</sequence>
<gene>
    <name evidence="1" type="ORF">BN1708_019783</name>
</gene>
<organism evidence="1 2">
    <name type="scientific">Verticillium longisporum</name>
    <name type="common">Verticillium dahliae var. longisporum</name>
    <dbReference type="NCBI Taxonomy" id="100787"/>
    <lineage>
        <taxon>Eukaryota</taxon>
        <taxon>Fungi</taxon>
        <taxon>Dikarya</taxon>
        <taxon>Ascomycota</taxon>
        <taxon>Pezizomycotina</taxon>
        <taxon>Sordariomycetes</taxon>
        <taxon>Hypocreomycetidae</taxon>
        <taxon>Glomerellales</taxon>
        <taxon>Plectosphaerellaceae</taxon>
        <taxon>Verticillium</taxon>
    </lineage>
</organism>
<dbReference type="AlphaFoldDB" id="A0A0G4MMG2"/>
<accession>A0A0G4MMG2</accession>
<dbReference type="Proteomes" id="UP000044602">
    <property type="component" value="Unassembled WGS sequence"/>
</dbReference>
<dbReference type="EMBL" id="CVQH01023577">
    <property type="protein sequence ID" value="CRK35498.1"/>
    <property type="molecule type" value="Genomic_DNA"/>
</dbReference>
<feature type="non-terminal residue" evidence="1">
    <location>
        <position position="81"/>
    </location>
</feature>
<evidence type="ECO:0000313" key="2">
    <source>
        <dbReference type="Proteomes" id="UP000044602"/>
    </source>
</evidence>
<dbReference type="CDD" id="cd11651">
    <property type="entry name" value="YPK1_N_like"/>
    <property type="match status" value="1"/>
</dbReference>
<keyword evidence="2" id="KW-1185">Reference proteome</keyword>
<evidence type="ECO:0000313" key="1">
    <source>
        <dbReference type="EMBL" id="CRK35498.1"/>
    </source>
</evidence>